<dbReference type="InterPro" id="IPR013783">
    <property type="entry name" value="Ig-like_fold"/>
</dbReference>
<dbReference type="InterPro" id="IPR000535">
    <property type="entry name" value="MSP_dom"/>
</dbReference>
<dbReference type="EMBL" id="KN716823">
    <property type="protein sequence ID" value="KJH41443.1"/>
    <property type="molecule type" value="Genomic_DNA"/>
</dbReference>
<keyword evidence="1" id="KW-0963">Cytoplasm</keyword>
<dbReference type="Proteomes" id="UP000053766">
    <property type="component" value="Unassembled WGS sequence"/>
</dbReference>
<dbReference type="Gene3D" id="2.60.40.10">
    <property type="entry name" value="Immunoglobulins"/>
    <property type="match status" value="1"/>
</dbReference>
<evidence type="ECO:0000259" key="3">
    <source>
        <dbReference type="PROSITE" id="PS50202"/>
    </source>
</evidence>
<protein>
    <recommendedName>
        <fullName evidence="1">Major sperm protein</fullName>
    </recommendedName>
</protein>
<evidence type="ECO:0000256" key="1">
    <source>
        <dbReference type="RuleBase" id="RU003425"/>
    </source>
</evidence>
<dbReference type="SUPFAM" id="SSF49354">
    <property type="entry name" value="PapD-like"/>
    <property type="match status" value="1"/>
</dbReference>
<keyword evidence="5" id="KW-1185">Reference proteome</keyword>
<keyword evidence="2" id="KW-0812">Transmembrane</keyword>
<dbReference type="AlphaFoldDB" id="A0A0D8XA51"/>
<dbReference type="OrthoDB" id="5861240at2759"/>
<name>A0A0D8XA51_DICVI</name>
<evidence type="ECO:0000313" key="5">
    <source>
        <dbReference type="Proteomes" id="UP000053766"/>
    </source>
</evidence>
<reference evidence="5" key="2">
    <citation type="journal article" date="2016" name="Sci. Rep.">
        <title>Dictyocaulus viviparus genome, variome and transcriptome elucidate lungworm biology and support future intervention.</title>
        <authorList>
            <person name="McNulty S.N."/>
            <person name="Strube C."/>
            <person name="Rosa B.A."/>
            <person name="Martin J.C."/>
            <person name="Tyagi R."/>
            <person name="Choi Y.J."/>
            <person name="Wang Q."/>
            <person name="Hallsworth Pepin K."/>
            <person name="Zhang X."/>
            <person name="Ozersky P."/>
            <person name="Wilson R.K."/>
            <person name="Sternberg P.W."/>
            <person name="Gasser R.B."/>
            <person name="Mitreva M."/>
        </authorList>
    </citation>
    <scope>NUCLEOTIDE SEQUENCE [LARGE SCALE GENOMIC DNA]</scope>
    <source>
        <strain evidence="5">HannoverDv2000</strain>
    </source>
</reference>
<reference evidence="4 5" key="1">
    <citation type="submission" date="2013-11" db="EMBL/GenBank/DDBJ databases">
        <title>Draft genome of the bovine lungworm Dictyocaulus viviparus.</title>
        <authorList>
            <person name="Mitreva M."/>
        </authorList>
    </citation>
    <scope>NUCLEOTIDE SEQUENCE [LARGE SCALE GENOMIC DNA]</scope>
    <source>
        <strain evidence="4 5">HannoverDv2000</strain>
    </source>
</reference>
<feature type="domain" description="MSP" evidence="3">
    <location>
        <begin position="237"/>
        <end position="353"/>
    </location>
</feature>
<keyword evidence="2" id="KW-1133">Transmembrane helix</keyword>
<evidence type="ECO:0000256" key="2">
    <source>
        <dbReference type="SAM" id="Phobius"/>
    </source>
</evidence>
<organism evidence="4 5">
    <name type="scientific">Dictyocaulus viviparus</name>
    <name type="common">Bovine lungworm</name>
    <dbReference type="NCBI Taxonomy" id="29172"/>
    <lineage>
        <taxon>Eukaryota</taxon>
        <taxon>Metazoa</taxon>
        <taxon>Ecdysozoa</taxon>
        <taxon>Nematoda</taxon>
        <taxon>Chromadorea</taxon>
        <taxon>Rhabditida</taxon>
        <taxon>Rhabditina</taxon>
        <taxon>Rhabditomorpha</taxon>
        <taxon>Strongyloidea</taxon>
        <taxon>Metastrongylidae</taxon>
        <taxon>Dictyocaulus</taxon>
    </lineage>
</organism>
<evidence type="ECO:0000313" key="4">
    <source>
        <dbReference type="EMBL" id="KJH41443.1"/>
    </source>
</evidence>
<keyword evidence="2" id="KW-0472">Membrane</keyword>
<feature type="transmembrane region" description="Helical" evidence="2">
    <location>
        <begin position="49"/>
        <end position="67"/>
    </location>
</feature>
<proteinExistence type="predicted"/>
<comment type="function">
    <text evidence="1">Central component in molecular interactions underlying sperm crawling. Forms an extensive filament system that extends from sperm villipoda, along the leading edge of the pseudopod.</text>
</comment>
<dbReference type="PROSITE" id="PS50202">
    <property type="entry name" value="MSP"/>
    <property type="match status" value="1"/>
</dbReference>
<gene>
    <name evidence="4" type="ORF">DICVIV_12577</name>
</gene>
<dbReference type="Pfam" id="PF00635">
    <property type="entry name" value="Motile_Sperm"/>
    <property type="match status" value="1"/>
</dbReference>
<sequence length="353" mass="40008">MYSPRITTRDYYFARPSGEITLSTREVLLLAIMFGFAVFNLQSSHTRSFLNAVTVIPAVLFTLRILVTNNDNRLLSVGTVATFWLYYGIGVICDAIFDAEESYLAVQLVFVGALAVIAYRKNELENDDLCTLLTGTYTVMQNTLPIKNRAKSGYSNKIKTPGIHRTQSSSDLTSATAYEFNIDDYENLHSGDVITDTNTAVKLYHTDDEASILQVSTAKNIGCESETQSSSVIAYDDLIATPPKTIRFTHPKDAQTIRITNVCKSNLRWRIYMDTAYKIYAYPTQGILRHGSTAEIKVVLDDENIMRSNSQRPVDKISINYETMDEAPRRSRKQWNRLITSTKRRLFDVLYNF</sequence>
<keyword evidence="1" id="KW-0206">Cytoskeleton</keyword>
<accession>A0A0D8XA51</accession>
<feature type="transmembrane region" description="Helical" evidence="2">
    <location>
        <begin position="27"/>
        <end position="43"/>
    </location>
</feature>
<feature type="transmembrane region" description="Helical" evidence="2">
    <location>
        <begin position="103"/>
        <end position="119"/>
    </location>
</feature>
<feature type="transmembrane region" description="Helical" evidence="2">
    <location>
        <begin position="74"/>
        <end position="97"/>
    </location>
</feature>
<dbReference type="InterPro" id="IPR008962">
    <property type="entry name" value="PapD-like_sf"/>
</dbReference>